<organism evidence="2 3">
    <name type="scientific">Pricia mediterranea</name>
    <dbReference type="NCBI Taxonomy" id="3076079"/>
    <lineage>
        <taxon>Bacteria</taxon>
        <taxon>Pseudomonadati</taxon>
        <taxon>Bacteroidota</taxon>
        <taxon>Flavobacteriia</taxon>
        <taxon>Flavobacteriales</taxon>
        <taxon>Flavobacteriaceae</taxon>
        <taxon>Pricia</taxon>
    </lineage>
</organism>
<protein>
    <recommendedName>
        <fullName evidence="4">Secreted protein</fullName>
    </recommendedName>
</protein>
<reference evidence="2 3" key="1">
    <citation type="submission" date="2023-09" db="EMBL/GenBank/DDBJ databases">
        <title>Novel taxa isolated from Blanes Bay.</title>
        <authorList>
            <person name="Rey-Velasco X."/>
            <person name="Lucena T."/>
        </authorList>
    </citation>
    <scope>NUCLEOTIDE SEQUENCE [LARGE SCALE GENOMIC DNA]</scope>
    <source>
        <strain evidence="2 3">S334</strain>
    </source>
</reference>
<evidence type="ECO:0000313" key="2">
    <source>
        <dbReference type="EMBL" id="MDT7827987.1"/>
    </source>
</evidence>
<evidence type="ECO:0000256" key="1">
    <source>
        <dbReference type="SAM" id="SignalP"/>
    </source>
</evidence>
<name>A0ABU3L3G8_9FLAO</name>
<evidence type="ECO:0000313" key="3">
    <source>
        <dbReference type="Proteomes" id="UP001250656"/>
    </source>
</evidence>
<dbReference type="Proteomes" id="UP001250656">
    <property type="component" value="Unassembled WGS sequence"/>
</dbReference>
<sequence length="69" mass="7567">MRYLKKSFLFLTVLLAALAIYALQNSDTREDGQSSAGTSVDTVGIDWDTLRTKRTGRTGETVSGRISPE</sequence>
<keyword evidence="3" id="KW-1185">Reference proteome</keyword>
<accession>A0ABU3L3G8</accession>
<comment type="caution">
    <text evidence="2">The sequence shown here is derived from an EMBL/GenBank/DDBJ whole genome shotgun (WGS) entry which is preliminary data.</text>
</comment>
<feature type="signal peptide" evidence="1">
    <location>
        <begin position="1"/>
        <end position="22"/>
    </location>
</feature>
<dbReference type="RefSeq" id="WP_314013118.1">
    <property type="nucleotide sequence ID" value="NZ_JAVTTP010000001.1"/>
</dbReference>
<proteinExistence type="predicted"/>
<dbReference type="EMBL" id="JAVTTP010000001">
    <property type="protein sequence ID" value="MDT7827987.1"/>
    <property type="molecule type" value="Genomic_DNA"/>
</dbReference>
<feature type="chain" id="PRO_5046236110" description="Secreted protein" evidence="1">
    <location>
        <begin position="23"/>
        <end position="69"/>
    </location>
</feature>
<gene>
    <name evidence="2" type="ORF">RQM65_04830</name>
</gene>
<evidence type="ECO:0008006" key="4">
    <source>
        <dbReference type="Google" id="ProtNLM"/>
    </source>
</evidence>
<keyword evidence="1" id="KW-0732">Signal</keyword>